<keyword evidence="1" id="KW-0812">Transmembrane</keyword>
<evidence type="ECO:0000256" key="1">
    <source>
        <dbReference type="SAM" id="Phobius"/>
    </source>
</evidence>
<dbReference type="Proteomes" id="UP001569428">
    <property type="component" value="Unassembled WGS sequence"/>
</dbReference>
<comment type="caution">
    <text evidence="2">The sequence shown here is derived from an EMBL/GenBank/DDBJ whole genome shotgun (WGS) entry which is preliminary data.</text>
</comment>
<proteinExistence type="predicted"/>
<gene>
    <name evidence="2" type="ORF">ACCI49_17305</name>
</gene>
<organism evidence="2 3">
    <name type="scientific">Microbulbifer epialgicus</name>
    <dbReference type="NCBI Taxonomy" id="393907"/>
    <lineage>
        <taxon>Bacteria</taxon>
        <taxon>Pseudomonadati</taxon>
        <taxon>Pseudomonadota</taxon>
        <taxon>Gammaproteobacteria</taxon>
        <taxon>Cellvibrionales</taxon>
        <taxon>Microbulbiferaceae</taxon>
        <taxon>Microbulbifer</taxon>
    </lineage>
</organism>
<keyword evidence="1" id="KW-0472">Membrane</keyword>
<feature type="transmembrane region" description="Helical" evidence="1">
    <location>
        <begin position="135"/>
        <end position="154"/>
    </location>
</feature>
<evidence type="ECO:0000313" key="2">
    <source>
        <dbReference type="EMBL" id="MFA0812674.1"/>
    </source>
</evidence>
<dbReference type="EMBL" id="JBGMEK010000050">
    <property type="protein sequence ID" value="MFA0812674.1"/>
    <property type="molecule type" value="Genomic_DNA"/>
</dbReference>
<evidence type="ECO:0008006" key="4">
    <source>
        <dbReference type="Google" id="ProtNLM"/>
    </source>
</evidence>
<keyword evidence="1" id="KW-1133">Transmembrane helix</keyword>
<accession>A0ABV4P3W3</accession>
<name>A0ABV4P3W3_9GAMM</name>
<protein>
    <recommendedName>
        <fullName evidence="4">Holin of 3TMs, for gene-transfer release</fullName>
    </recommendedName>
</protein>
<sequence>MNWKAIVKSVAPTLGAALGGPVTGTAVKFLAEHLLGDSEAQEQDIAELVSNASPERLLELRSLDNEFKLRMRELDIDVYALEVDDRKSARDMGVKSGLAAQMALSIAFIGGYFALLFALFSGEVTLSPELRDMCVLMLGVMTGEIPRVMAFWFGSSQGSKEKTHALVK</sequence>
<feature type="transmembrane region" description="Helical" evidence="1">
    <location>
        <begin position="96"/>
        <end position="120"/>
    </location>
</feature>
<reference evidence="2 3" key="1">
    <citation type="submission" date="2024-08" db="EMBL/GenBank/DDBJ databases">
        <authorList>
            <person name="Ishaq N."/>
        </authorList>
    </citation>
    <scope>NUCLEOTIDE SEQUENCE [LARGE SCALE GENOMIC DNA]</scope>
    <source>
        <strain evidence="2 3">DSM 18651</strain>
    </source>
</reference>
<evidence type="ECO:0000313" key="3">
    <source>
        <dbReference type="Proteomes" id="UP001569428"/>
    </source>
</evidence>
<keyword evidence="3" id="KW-1185">Reference proteome</keyword>
<dbReference type="RefSeq" id="WP_371840376.1">
    <property type="nucleotide sequence ID" value="NZ_JBGMEK010000050.1"/>
</dbReference>